<feature type="active site" evidence="6">
    <location>
        <position position="84"/>
    </location>
</feature>
<dbReference type="Pfam" id="PF00145">
    <property type="entry name" value="DNA_methylase"/>
    <property type="match status" value="1"/>
</dbReference>
<name>A0ABY5W5E9_9ACTN</name>
<evidence type="ECO:0000256" key="2">
    <source>
        <dbReference type="ARBA" id="ARBA00022603"/>
    </source>
</evidence>
<accession>A0ABY5W5E9</accession>
<keyword evidence="9" id="KW-1185">Reference proteome</keyword>
<reference evidence="8" key="1">
    <citation type="submission" date="2021-04" db="EMBL/GenBank/DDBJ databases">
        <authorList>
            <person name="Hartkoorn R.C."/>
            <person name="Beaudoing E."/>
            <person name="Hot D."/>
        </authorList>
    </citation>
    <scope>NUCLEOTIDE SEQUENCE</scope>
    <source>
        <strain evidence="8">NRRL B-16292</strain>
    </source>
</reference>
<keyword evidence="5" id="KW-0680">Restriction system</keyword>
<keyword evidence="2 6" id="KW-0489">Methyltransferase</keyword>
<dbReference type="GO" id="GO:0008168">
    <property type="term" value="F:methyltransferase activity"/>
    <property type="evidence" value="ECO:0007669"/>
    <property type="project" value="UniProtKB-KW"/>
</dbReference>
<dbReference type="InterPro" id="IPR029063">
    <property type="entry name" value="SAM-dependent_MTases_sf"/>
</dbReference>
<proteinExistence type="inferred from homology"/>
<evidence type="ECO:0000256" key="3">
    <source>
        <dbReference type="ARBA" id="ARBA00022679"/>
    </source>
</evidence>
<feature type="region of interest" description="Disordered" evidence="7">
    <location>
        <begin position="179"/>
        <end position="210"/>
    </location>
</feature>
<reference evidence="8" key="2">
    <citation type="submission" date="2022-09" db="EMBL/GenBank/DDBJ databases">
        <title>Biosynthetic gene clusters of Dactylosporangioum fulvum.</title>
        <authorList>
            <person name="Caradec T."/>
        </authorList>
    </citation>
    <scope>NUCLEOTIDE SEQUENCE</scope>
    <source>
        <strain evidence="8">NRRL B-16292</strain>
    </source>
</reference>
<dbReference type="PANTHER" id="PTHR10629:SF52">
    <property type="entry name" value="DNA (CYTOSINE-5)-METHYLTRANSFERASE 1"/>
    <property type="match status" value="1"/>
</dbReference>
<dbReference type="SUPFAM" id="SSF53335">
    <property type="entry name" value="S-adenosyl-L-methionine-dependent methyltransferases"/>
    <property type="match status" value="1"/>
</dbReference>
<evidence type="ECO:0000256" key="4">
    <source>
        <dbReference type="ARBA" id="ARBA00022691"/>
    </source>
</evidence>
<dbReference type="EC" id="2.1.1.37" evidence="1"/>
<dbReference type="PANTHER" id="PTHR10629">
    <property type="entry name" value="CYTOSINE-SPECIFIC METHYLTRANSFERASE"/>
    <property type="match status" value="1"/>
</dbReference>
<dbReference type="PRINTS" id="PR00105">
    <property type="entry name" value="C5METTRFRASE"/>
</dbReference>
<comment type="similarity">
    <text evidence="6">Belongs to the class I-like SAM-binding methyltransferase superfamily. C5-methyltransferase family.</text>
</comment>
<dbReference type="PROSITE" id="PS51679">
    <property type="entry name" value="SAM_MT_C5"/>
    <property type="match status" value="1"/>
</dbReference>
<gene>
    <name evidence="8" type="ORF">Dfulv_06620</name>
</gene>
<dbReference type="GO" id="GO:0032259">
    <property type="term" value="P:methylation"/>
    <property type="evidence" value="ECO:0007669"/>
    <property type="project" value="UniProtKB-KW"/>
</dbReference>
<keyword evidence="4 6" id="KW-0949">S-adenosyl-L-methionine</keyword>
<feature type="compositionally biased region" description="Basic and acidic residues" evidence="7">
    <location>
        <begin position="192"/>
        <end position="210"/>
    </location>
</feature>
<keyword evidence="3 6" id="KW-0808">Transferase</keyword>
<dbReference type="Gene3D" id="3.40.50.150">
    <property type="entry name" value="Vaccinia Virus protein VP39"/>
    <property type="match status" value="1"/>
</dbReference>
<dbReference type="RefSeq" id="WP_259861736.1">
    <property type="nucleotide sequence ID" value="NZ_BAAAST010000022.1"/>
</dbReference>
<evidence type="ECO:0000256" key="5">
    <source>
        <dbReference type="ARBA" id="ARBA00022747"/>
    </source>
</evidence>
<dbReference type="InterPro" id="IPR001525">
    <property type="entry name" value="C5_MeTfrase"/>
</dbReference>
<evidence type="ECO:0000256" key="1">
    <source>
        <dbReference type="ARBA" id="ARBA00011975"/>
    </source>
</evidence>
<evidence type="ECO:0000256" key="6">
    <source>
        <dbReference type="PROSITE-ProRule" id="PRU01016"/>
    </source>
</evidence>
<evidence type="ECO:0000256" key="7">
    <source>
        <dbReference type="SAM" id="MobiDB-lite"/>
    </source>
</evidence>
<dbReference type="InterPro" id="IPR050390">
    <property type="entry name" value="C5-Methyltransferase"/>
</dbReference>
<dbReference type="EMBL" id="CP073720">
    <property type="protein sequence ID" value="UWP83923.1"/>
    <property type="molecule type" value="Genomic_DNA"/>
</dbReference>
<sequence length="252" mass="27641">MTGVALHEPLNVLELFAGIGGLSLGLQRAGMRIVGHVEINPFCRAVLHKHWPEVPAHDDVRTAIAWWRSQPRPRVDVVAGGYPCQGESLLGERRGADDPRWLWPAMADVIADLRPQYVIGENVLGHRTKGLGTVLADLRRLNYAARAGVVRACAMGAAHPRARLFVLAHAEGGGCSPGFLDPRNHRPQTTDAQERAQPHRRDRWPAEPRMGRVADGVPARMDRRTDRLAALGNAVVPAVAEHIGRLITDESR</sequence>
<protein>
    <recommendedName>
        <fullName evidence="1">DNA (cytosine-5-)-methyltransferase</fullName>
        <ecNumber evidence="1">2.1.1.37</ecNumber>
    </recommendedName>
</protein>
<evidence type="ECO:0000313" key="8">
    <source>
        <dbReference type="EMBL" id="UWP83923.1"/>
    </source>
</evidence>
<dbReference type="Proteomes" id="UP001059617">
    <property type="component" value="Chromosome"/>
</dbReference>
<organism evidence="8 9">
    <name type="scientific">Dactylosporangium fulvum</name>
    <dbReference type="NCBI Taxonomy" id="53359"/>
    <lineage>
        <taxon>Bacteria</taxon>
        <taxon>Bacillati</taxon>
        <taxon>Actinomycetota</taxon>
        <taxon>Actinomycetes</taxon>
        <taxon>Micromonosporales</taxon>
        <taxon>Micromonosporaceae</taxon>
        <taxon>Dactylosporangium</taxon>
    </lineage>
</organism>
<evidence type="ECO:0000313" key="9">
    <source>
        <dbReference type="Proteomes" id="UP001059617"/>
    </source>
</evidence>